<keyword evidence="1" id="KW-1133">Transmembrane helix</keyword>
<dbReference type="RefSeq" id="WP_129832646.1">
    <property type="nucleotide sequence ID" value="NZ_CP035704.1"/>
</dbReference>
<feature type="transmembrane region" description="Helical" evidence="1">
    <location>
        <begin position="17"/>
        <end position="35"/>
    </location>
</feature>
<sequence length="148" mass="16646">MTTSAPTIAFDYRPSRWLLAALLGVAALAMLGLTFCNAPLWLKLSLAIVALIYLGHSLRRLLQTKWTSLVWHAQGYWRLHAGSDDPHIAELIGSTRVGWLLVLRFRLHGRQRFDAMLLPDNLDADTRRRLCVRLTRALPDTATGDQSS</sequence>
<keyword evidence="1" id="KW-0472">Membrane</keyword>
<dbReference type="OrthoDB" id="5955251at2"/>
<keyword evidence="3" id="KW-1185">Reference proteome</keyword>
<evidence type="ECO:0000313" key="3">
    <source>
        <dbReference type="Proteomes" id="UP000291562"/>
    </source>
</evidence>
<dbReference type="Pfam" id="PF07254">
    <property type="entry name" value="Cpta_toxin"/>
    <property type="match status" value="1"/>
</dbReference>
<evidence type="ECO:0000256" key="1">
    <source>
        <dbReference type="SAM" id="Phobius"/>
    </source>
</evidence>
<dbReference type="Proteomes" id="UP000291562">
    <property type="component" value="Chromosome"/>
</dbReference>
<name>A0A411HJ13_9GAMM</name>
<evidence type="ECO:0000313" key="2">
    <source>
        <dbReference type="EMBL" id="QBB70387.1"/>
    </source>
</evidence>
<protein>
    <recommendedName>
        <fullName evidence="4">Toxin CptA</fullName>
    </recommendedName>
</protein>
<proteinExistence type="predicted"/>
<keyword evidence="1" id="KW-0812">Transmembrane</keyword>
<organism evidence="2 3">
    <name type="scientific">Pseudolysobacter antarcticus</name>
    <dbReference type="NCBI Taxonomy" id="2511995"/>
    <lineage>
        <taxon>Bacteria</taxon>
        <taxon>Pseudomonadati</taxon>
        <taxon>Pseudomonadota</taxon>
        <taxon>Gammaproteobacteria</taxon>
        <taxon>Lysobacterales</taxon>
        <taxon>Rhodanobacteraceae</taxon>
        <taxon>Pseudolysobacter</taxon>
    </lineage>
</organism>
<dbReference type="KEGG" id="xbc:ELE36_08405"/>
<dbReference type="AlphaFoldDB" id="A0A411HJ13"/>
<reference evidence="2 3" key="1">
    <citation type="submission" date="2019-01" db="EMBL/GenBank/DDBJ databases">
        <title>Pseudolysobacter antarctica gen. nov., sp. nov., isolated from Fildes Peninsula, Antarctica.</title>
        <authorList>
            <person name="Wei Z."/>
            <person name="Peng F."/>
        </authorList>
    </citation>
    <scope>NUCLEOTIDE SEQUENCE [LARGE SCALE GENOMIC DNA]</scope>
    <source>
        <strain evidence="2 3">AQ6-296</strain>
    </source>
</reference>
<accession>A0A411HJ13</accession>
<dbReference type="EMBL" id="CP035704">
    <property type="protein sequence ID" value="QBB70387.1"/>
    <property type="molecule type" value="Genomic_DNA"/>
</dbReference>
<evidence type="ECO:0008006" key="4">
    <source>
        <dbReference type="Google" id="ProtNLM"/>
    </source>
</evidence>
<gene>
    <name evidence="2" type="ORF">ELE36_08405</name>
</gene>
<dbReference type="InterPro" id="IPR009883">
    <property type="entry name" value="YgfX"/>
</dbReference>